<name>A0ABZ0W5A5_9BACT</name>
<evidence type="ECO:0000313" key="2">
    <source>
        <dbReference type="Proteomes" id="UP001325680"/>
    </source>
</evidence>
<proteinExistence type="predicted"/>
<dbReference type="Proteomes" id="UP001325680">
    <property type="component" value="Chromosome"/>
</dbReference>
<dbReference type="EMBL" id="CP139960">
    <property type="protein sequence ID" value="WQD38296.1"/>
    <property type="molecule type" value="Genomic_DNA"/>
</dbReference>
<keyword evidence="2" id="KW-1185">Reference proteome</keyword>
<accession>A0ABZ0W5A5</accession>
<evidence type="ECO:0000313" key="1">
    <source>
        <dbReference type="EMBL" id="WQD38296.1"/>
    </source>
</evidence>
<sequence length="307" mass="35459">MSNFTFVPDIYFEIESNYYNMTHHHLYILVLISLMAKACNSPKGTQQLAGNDPFEVPSTAPWLKDQYNNVVEIETKHVARSGEHILIDIPLAAYPDSSYVFFLNAAVPVERLVKYEGFYPAVKEFIVIVPDWEFYEKLAADATKNGITLEPATTNLYYHILREEDNVKVDSIRISGDGHPKLEFQKPIAPKDMLVVYRTESYGSVCCPRDPRWDIADQDPTFIKAFEQRNKVRIRSRYRQNNGKEGEYSIFYTLPGLSVQQRLNFILEKRSQWIVNKETKDSTFQPQVFTPQLVPIVKTGSNRMTEL</sequence>
<dbReference type="RefSeq" id="WP_162817873.1">
    <property type="nucleotide sequence ID" value="NZ_CP139960.1"/>
</dbReference>
<organism evidence="1 2">
    <name type="scientific">Niabella yanshanensis</name>
    <dbReference type="NCBI Taxonomy" id="577386"/>
    <lineage>
        <taxon>Bacteria</taxon>
        <taxon>Pseudomonadati</taxon>
        <taxon>Bacteroidota</taxon>
        <taxon>Chitinophagia</taxon>
        <taxon>Chitinophagales</taxon>
        <taxon>Chitinophagaceae</taxon>
        <taxon>Niabella</taxon>
    </lineage>
</organism>
<reference evidence="1 2" key="1">
    <citation type="submission" date="2023-12" db="EMBL/GenBank/DDBJ databases">
        <title>Genome sequencing and assembly of bacterial species from a model synthetic community.</title>
        <authorList>
            <person name="Hogle S.L."/>
        </authorList>
    </citation>
    <scope>NUCLEOTIDE SEQUENCE [LARGE SCALE GENOMIC DNA]</scope>
    <source>
        <strain evidence="1 2">HAMBI_3031</strain>
    </source>
</reference>
<gene>
    <name evidence="1" type="ORF">U0035_21730</name>
</gene>
<protein>
    <submittedName>
        <fullName evidence="1">Uncharacterized protein</fullName>
    </submittedName>
</protein>